<dbReference type="PANTHER" id="PTHR33112:SF1">
    <property type="entry name" value="HETEROKARYON INCOMPATIBILITY DOMAIN-CONTAINING PROTEIN"/>
    <property type="match status" value="1"/>
</dbReference>
<name>A0A0P7AP25_9HYPO</name>
<sequence>MDAADSSASSADIFDSTTIWVAASETIWCLEAQQFVALQSDVTISLWLDYTEESSPKWPLMLRADPVGERWTRWNLRLQGTDGRREIIAFGARVASQLPTTGTSDDTPRLFQATIDWESVSQFPFGIRPSGEEALQILPGISEFWDESKAASKGAVPDSLRVIDVLQDCVVTLPPSASYVTLSYMWGQRQDRLQATMDNVTMLSQPGSLSTAVLPRTISDALQACKNLGQRYIWVDRLCVCQDDPNIKVLLDLMGAIYHNASFTIVAVDGDAESGLPGVGETKRL</sequence>
<keyword evidence="3" id="KW-1185">Reference proteome</keyword>
<dbReference type="STRING" id="78410.A0A0P7AP25"/>
<reference evidence="2 3" key="1">
    <citation type="submission" date="2015-09" db="EMBL/GenBank/DDBJ databases">
        <title>Draft genome of a European isolate of the apple canker pathogen Neonectria ditissima.</title>
        <authorList>
            <person name="Gomez-Cortecero A."/>
            <person name="Harrison R.J."/>
            <person name="Armitage A.D."/>
        </authorList>
    </citation>
    <scope>NUCLEOTIDE SEQUENCE [LARGE SCALE GENOMIC DNA]</scope>
    <source>
        <strain evidence="2 3">R09/05</strain>
    </source>
</reference>
<dbReference type="AlphaFoldDB" id="A0A0P7AP25"/>
<dbReference type="PANTHER" id="PTHR33112">
    <property type="entry name" value="DOMAIN PROTEIN, PUTATIVE-RELATED"/>
    <property type="match status" value="1"/>
</dbReference>
<evidence type="ECO:0000313" key="2">
    <source>
        <dbReference type="EMBL" id="KPM39570.1"/>
    </source>
</evidence>
<evidence type="ECO:0000313" key="3">
    <source>
        <dbReference type="Proteomes" id="UP000050424"/>
    </source>
</evidence>
<dbReference type="Proteomes" id="UP000050424">
    <property type="component" value="Unassembled WGS sequence"/>
</dbReference>
<comment type="caution">
    <text evidence="2">The sequence shown here is derived from an EMBL/GenBank/DDBJ whole genome shotgun (WGS) entry which is preliminary data.</text>
</comment>
<gene>
    <name evidence="2" type="ORF">AK830_g7010</name>
</gene>
<organism evidence="2 3">
    <name type="scientific">Neonectria ditissima</name>
    <dbReference type="NCBI Taxonomy" id="78410"/>
    <lineage>
        <taxon>Eukaryota</taxon>
        <taxon>Fungi</taxon>
        <taxon>Dikarya</taxon>
        <taxon>Ascomycota</taxon>
        <taxon>Pezizomycotina</taxon>
        <taxon>Sordariomycetes</taxon>
        <taxon>Hypocreomycetidae</taxon>
        <taxon>Hypocreales</taxon>
        <taxon>Nectriaceae</taxon>
        <taxon>Neonectria</taxon>
    </lineage>
</organism>
<feature type="domain" description="Heterokaryon incompatibility" evidence="1">
    <location>
        <begin position="179"/>
        <end position="281"/>
    </location>
</feature>
<dbReference type="EMBL" id="LKCW01000103">
    <property type="protein sequence ID" value="KPM39570.1"/>
    <property type="molecule type" value="Genomic_DNA"/>
</dbReference>
<dbReference type="Pfam" id="PF06985">
    <property type="entry name" value="HET"/>
    <property type="match status" value="1"/>
</dbReference>
<dbReference type="OrthoDB" id="2958217at2759"/>
<protein>
    <recommendedName>
        <fullName evidence="1">Heterokaryon incompatibility domain-containing protein</fullName>
    </recommendedName>
</protein>
<dbReference type="InterPro" id="IPR010730">
    <property type="entry name" value="HET"/>
</dbReference>
<evidence type="ECO:0000259" key="1">
    <source>
        <dbReference type="Pfam" id="PF06985"/>
    </source>
</evidence>
<accession>A0A0P7AP25</accession>
<proteinExistence type="predicted"/>